<dbReference type="CTD" id="20201881"/>
<reference evidence="9" key="3">
    <citation type="submission" date="2015-06" db="UniProtKB">
        <authorList>
            <consortium name="EnsemblMetazoa"/>
        </authorList>
    </citation>
    <scope>IDENTIFICATION</scope>
</reference>
<dbReference type="OrthoDB" id="1928087at2759"/>
<dbReference type="EMBL" id="AMQM01002748">
    <property type="status" value="NOT_ANNOTATED_CDS"/>
    <property type="molecule type" value="Genomic_DNA"/>
</dbReference>
<name>T1EZ81_HELRO</name>
<dbReference type="STRING" id="6412.T1EZ81"/>
<dbReference type="GO" id="GO:0005694">
    <property type="term" value="C:chromosome"/>
    <property type="evidence" value="ECO:0007669"/>
    <property type="project" value="UniProtKB-SubCell"/>
</dbReference>
<reference evidence="8 10" key="2">
    <citation type="journal article" date="2013" name="Nature">
        <title>Insights into bilaterian evolution from three spiralian genomes.</title>
        <authorList>
            <person name="Simakov O."/>
            <person name="Marletaz F."/>
            <person name="Cho S.J."/>
            <person name="Edsinger-Gonzales E."/>
            <person name="Havlak P."/>
            <person name="Hellsten U."/>
            <person name="Kuo D.H."/>
            <person name="Larsson T."/>
            <person name="Lv J."/>
            <person name="Arendt D."/>
            <person name="Savage R."/>
            <person name="Osoegawa K."/>
            <person name="de Jong P."/>
            <person name="Grimwood J."/>
            <person name="Chapman J.A."/>
            <person name="Shapiro H."/>
            <person name="Aerts A."/>
            <person name="Otillar R.P."/>
            <person name="Terry A.Y."/>
            <person name="Boore J.L."/>
            <person name="Grigoriev I.V."/>
            <person name="Lindberg D.R."/>
            <person name="Seaver E.C."/>
            <person name="Weisblat D.A."/>
            <person name="Putnam N.H."/>
            <person name="Rokhsar D.S."/>
        </authorList>
    </citation>
    <scope>NUCLEOTIDE SEQUENCE</scope>
</reference>
<evidence type="ECO:0000256" key="1">
    <source>
        <dbReference type="ARBA" id="ARBA00004123"/>
    </source>
</evidence>
<dbReference type="Pfam" id="PF02301">
    <property type="entry name" value="HORMA"/>
    <property type="match status" value="1"/>
</dbReference>
<dbReference type="PANTHER" id="PTHR48225">
    <property type="entry name" value="HORMA DOMAIN-CONTAINING PROTEIN 1"/>
    <property type="match status" value="1"/>
</dbReference>
<dbReference type="InParanoid" id="T1EZ81"/>
<dbReference type="Gene3D" id="3.30.900.10">
    <property type="entry name" value="HORMA domain"/>
    <property type="match status" value="1"/>
</dbReference>
<dbReference type="SUPFAM" id="SSF56019">
    <property type="entry name" value="The spindle assembly checkpoint protein mad2"/>
    <property type="match status" value="1"/>
</dbReference>
<sequence>MSAAVAQKKDVGTWSETFPEQINTLKESVMFMKRLLGVAICNITYLRTMFPGDAYIDKSLEGVQLKILKSSDAYPQVNNLINCLKVKLVIKIMAIQIHPDVQNLDKVLDSYNFQFTYNDGNKIKKKKITTKISCESTKESTVSMLRRLIVMSSTLEPLPPVFSISMKLYYYDNADYEPPGFEPSDKETSFLDDPAIFDIGNVSTIYHTLTLQLATSTKETTPSVASTIAAAVKKVNISASIEQSLSATLALATSSASPTHANDQSLVSTMSSHYNNNNNNQHHQFYNQHHNPGGYDYQQQQHNGDNDDSEPLNCSMSQKNHNQRTADDDKVVNAPKRKADEDVRMKNDELDAAAVDVEKLVLKNPKEKKLSKSKYLQFGPGAGNNMIQEKLADSHGKSRRARK</sequence>
<proteinExistence type="predicted"/>
<dbReference type="EMBL" id="KB095858">
    <property type="protein sequence ID" value="ESO10793.1"/>
    <property type="molecule type" value="Genomic_DNA"/>
</dbReference>
<dbReference type="OMA" id="KCASAFI"/>
<dbReference type="Proteomes" id="UP000015101">
    <property type="component" value="Unassembled WGS sequence"/>
</dbReference>
<protein>
    <recommendedName>
        <fullName evidence="7">HORMA domain-containing protein</fullName>
    </recommendedName>
</protein>
<keyword evidence="5" id="KW-0469">Meiosis</keyword>
<dbReference type="GO" id="GO:0051321">
    <property type="term" value="P:meiotic cell cycle"/>
    <property type="evidence" value="ECO:0007669"/>
    <property type="project" value="UniProtKB-KW"/>
</dbReference>
<evidence type="ECO:0000256" key="6">
    <source>
        <dbReference type="SAM" id="MobiDB-lite"/>
    </source>
</evidence>
<evidence type="ECO:0000256" key="4">
    <source>
        <dbReference type="ARBA" id="ARBA00023242"/>
    </source>
</evidence>
<dbReference type="InterPro" id="IPR051294">
    <property type="entry name" value="HORMA_MeioticProgression"/>
</dbReference>
<evidence type="ECO:0000313" key="10">
    <source>
        <dbReference type="Proteomes" id="UP000015101"/>
    </source>
</evidence>
<dbReference type="GeneID" id="20201881"/>
<evidence type="ECO:0000313" key="9">
    <source>
        <dbReference type="EnsemblMetazoa" id="HelroP167292"/>
    </source>
</evidence>
<evidence type="ECO:0000256" key="3">
    <source>
        <dbReference type="ARBA" id="ARBA00022454"/>
    </source>
</evidence>
<feature type="region of interest" description="Disordered" evidence="6">
    <location>
        <begin position="373"/>
        <end position="403"/>
    </location>
</feature>
<dbReference type="InterPro" id="IPR036570">
    <property type="entry name" value="HORMA_dom_sf"/>
</dbReference>
<keyword evidence="10" id="KW-1185">Reference proteome</keyword>
<reference evidence="10" key="1">
    <citation type="submission" date="2012-12" db="EMBL/GenBank/DDBJ databases">
        <authorList>
            <person name="Hellsten U."/>
            <person name="Grimwood J."/>
            <person name="Chapman J.A."/>
            <person name="Shapiro H."/>
            <person name="Aerts A."/>
            <person name="Otillar R.P."/>
            <person name="Terry A.Y."/>
            <person name="Boore J.L."/>
            <person name="Simakov O."/>
            <person name="Marletaz F."/>
            <person name="Cho S.-J."/>
            <person name="Edsinger-Gonzales E."/>
            <person name="Havlak P."/>
            <person name="Kuo D.-H."/>
            <person name="Larsson T."/>
            <person name="Lv J."/>
            <person name="Arendt D."/>
            <person name="Savage R."/>
            <person name="Osoegawa K."/>
            <person name="de Jong P."/>
            <person name="Lindberg D.R."/>
            <person name="Seaver E.C."/>
            <person name="Weisblat D.A."/>
            <person name="Putnam N.H."/>
            <person name="Grigoriev I.V."/>
            <person name="Rokhsar D.S."/>
        </authorList>
    </citation>
    <scope>NUCLEOTIDE SEQUENCE</scope>
</reference>
<accession>T1EZ81</accession>
<dbReference type="HOGENOM" id="CLU_683862_0_0_1"/>
<feature type="domain" description="HORMA" evidence="7">
    <location>
        <begin position="26"/>
        <end position="213"/>
    </location>
</feature>
<evidence type="ECO:0000256" key="5">
    <source>
        <dbReference type="ARBA" id="ARBA00023254"/>
    </source>
</evidence>
<dbReference type="GO" id="GO:0005634">
    <property type="term" value="C:nucleus"/>
    <property type="evidence" value="ECO:0007669"/>
    <property type="project" value="UniProtKB-SubCell"/>
</dbReference>
<dbReference type="InterPro" id="IPR003511">
    <property type="entry name" value="HORMA_dom"/>
</dbReference>
<dbReference type="RefSeq" id="XP_009011062.1">
    <property type="nucleotide sequence ID" value="XM_009012814.1"/>
</dbReference>
<dbReference type="KEGG" id="hro:HELRODRAFT_167292"/>
<dbReference type="AlphaFoldDB" id="T1EZ81"/>
<evidence type="ECO:0000259" key="7">
    <source>
        <dbReference type="PROSITE" id="PS50815"/>
    </source>
</evidence>
<feature type="region of interest" description="Disordered" evidence="6">
    <location>
        <begin position="269"/>
        <end position="339"/>
    </location>
</feature>
<feature type="compositionally biased region" description="Basic and acidic residues" evidence="6">
    <location>
        <begin position="324"/>
        <end position="339"/>
    </location>
</feature>
<organism evidence="9 10">
    <name type="scientific">Helobdella robusta</name>
    <name type="common">Californian leech</name>
    <dbReference type="NCBI Taxonomy" id="6412"/>
    <lineage>
        <taxon>Eukaryota</taxon>
        <taxon>Metazoa</taxon>
        <taxon>Spiralia</taxon>
        <taxon>Lophotrochozoa</taxon>
        <taxon>Annelida</taxon>
        <taxon>Clitellata</taxon>
        <taxon>Hirudinea</taxon>
        <taxon>Rhynchobdellida</taxon>
        <taxon>Glossiphoniidae</taxon>
        <taxon>Helobdella</taxon>
    </lineage>
</organism>
<keyword evidence="3" id="KW-0158">Chromosome</keyword>
<dbReference type="PROSITE" id="PS50815">
    <property type="entry name" value="HORMA"/>
    <property type="match status" value="1"/>
</dbReference>
<feature type="compositionally biased region" description="Low complexity" evidence="6">
    <location>
        <begin position="273"/>
        <end position="291"/>
    </location>
</feature>
<dbReference type="EnsemblMetazoa" id="HelroT167292">
    <property type="protein sequence ID" value="HelroP167292"/>
    <property type="gene ID" value="HelroG167292"/>
</dbReference>
<comment type="subcellular location">
    <subcellularLocation>
        <location evidence="2">Chromosome</location>
    </subcellularLocation>
    <subcellularLocation>
        <location evidence="1">Nucleus</location>
    </subcellularLocation>
</comment>
<evidence type="ECO:0000256" key="2">
    <source>
        <dbReference type="ARBA" id="ARBA00004286"/>
    </source>
</evidence>
<gene>
    <name evidence="9" type="primary">20201881</name>
    <name evidence="8" type="ORF">HELRODRAFT_167292</name>
</gene>
<dbReference type="eggNOG" id="KOG4652">
    <property type="taxonomic scope" value="Eukaryota"/>
</dbReference>
<dbReference type="PANTHER" id="PTHR48225:SF7">
    <property type="entry name" value="MEIOSIS-SPECIFIC PROTEIN HOP1"/>
    <property type="match status" value="1"/>
</dbReference>
<keyword evidence="4" id="KW-0539">Nucleus</keyword>
<evidence type="ECO:0000313" key="8">
    <source>
        <dbReference type="EMBL" id="ESO10793.1"/>
    </source>
</evidence>